<dbReference type="InterPro" id="IPR043128">
    <property type="entry name" value="Rev_trsase/Diguanyl_cyclase"/>
</dbReference>
<dbReference type="InterPro" id="IPR021109">
    <property type="entry name" value="Peptidase_aspartic_dom_sf"/>
</dbReference>
<feature type="domain" description="Reverse transcriptase" evidence="6">
    <location>
        <begin position="273"/>
        <end position="456"/>
    </location>
</feature>
<comment type="similarity">
    <text evidence="1">Belongs to the beta type-B retroviral polymerase family. HERV class-II K(HML-2) pol subfamily.</text>
</comment>
<evidence type="ECO:0000313" key="7">
    <source>
        <dbReference type="EMBL" id="KAJ1192567.1"/>
    </source>
</evidence>
<dbReference type="Gene3D" id="3.30.70.270">
    <property type="match status" value="1"/>
</dbReference>
<proteinExistence type="inferred from homology"/>
<evidence type="ECO:0000256" key="3">
    <source>
        <dbReference type="ARBA" id="ARBA00022801"/>
    </source>
</evidence>
<dbReference type="Pfam" id="PF00078">
    <property type="entry name" value="RVT_1"/>
    <property type="match status" value="1"/>
</dbReference>
<evidence type="ECO:0000256" key="1">
    <source>
        <dbReference type="ARBA" id="ARBA00010879"/>
    </source>
</evidence>
<dbReference type="PANTHER" id="PTHR33064:SF37">
    <property type="entry name" value="RIBONUCLEASE H"/>
    <property type="match status" value="1"/>
</dbReference>
<evidence type="ECO:0000259" key="5">
    <source>
        <dbReference type="PROSITE" id="PS50175"/>
    </source>
</evidence>
<evidence type="ECO:0000259" key="6">
    <source>
        <dbReference type="PROSITE" id="PS50878"/>
    </source>
</evidence>
<dbReference type="GO" id="GO:0006508">
    <property type="term" value="P:proteolysis"/>
    <property type="evidence" value="ECO:0007669"/>
    <property type="project" value="InterPro"/>
</dbReference>
<dbReference type="SUPFAM" id="SSF50630">
    <property type="entry name" value="Acid proteases"/>
    <property type="match status" value="1"/>
</dbReference>
<dbReference type="InterPro" id="IPR001969">
    <property type="entry name" value="Aspartic_peptidase_AS"/>
</dbReference>
<name>A0AAV7UVG3_PLEWA</name>
<dbReference type="Gene3D" id="2.40.70.10">
    <property type="entry name" value="Acid Proteases"/>
    <property type="match status" value="1"/>
</dbReference>
<feature type="compositionally biased region" description="Acidic residues" evidence="4">
    <location>
        <begin position="174"/>
        <end position="188"/>
    </location>
</feature>
<dbReference type="PROSITE" id="PS50878">
    <property type="entry name" value="RT_POL"/>
    <property type="match status" value="1"/>
</dbReference>
<reference evidence="7" key="1">
    <citation type="journal article" date="2022" name="bioRxiv">
        <title>Sequencing and chromosome-scale assembly of the giantPleurodeles waltlgenome.</title>
        <authorList>
            <person name="Brown T."/>
            <person name="Elewa A."/>
            <person name="Iarovenko S."/>
            <person name="Subramanian E."/>
            <person name="Araus A.J."/>
            <person name="Petzold A."/>
            <person name="Susuki M."/>
            <person name="Suzuki K.-i.T."/>
            <person name="Hayashi T."/>
            <person name="Toyoda A."/>
            <person name="Oliveira C."/>
            <person name="Osipova E."/>
            <person name="Leigh N.D."/>
            <person name="Simon A."/>
            <person name="Yun M.H."/>
        </authorList>
    </citation>
    <scope>NUCLEOTIDE SEQUENCE</scope>
    <source>
        <strain evidence="7">20211129_DDA</strain>
        <tissue evidence="7">Liver</tissue>
    </source>
</reference>
<sequence>MQLPMAPMGQQQVMVPQQVTGQVTSQNNTVQQFLLRGENGMNEEWSDDSSDSEECRLTASLEVDQRGPYVEGKVMGYKVSFLVDTGATRSTVRSAEVPKLPLSGRTIKVVGVANQYLTNSITDPVQVEIGNFQGLHRFVVCDSSPVSLLGRVLLCKTKCSFTCSNDGIEVQTNSDDEGDEGQFLEEDPGTTNEDYPLITLFPMLTLIDLPVELQGTVTEEVWDLTGKEVGLIKGVEPVKVQIKPNAVFPQVPQYHMTQGVLIEVSQIIADFLRQGVLKEVLSSPCNSPIMGLKKPFGKVRIVQDLRKIYEIVVKCCPVVPNPAVIMFQVPCDAEWFTVIDLSQAFFSIPLHEDSQFLFGFKFLDKVYSWCRFPQGFSESPSIFNQILKKDLESLVLPFNSPLVQYIDDLLIASKTRDSCKYDTIALLNHLGINGHKGIAQEATILSERGEILGAFD</sequence>
<comment type="caution">
    <text evidence="7">The sequence shown here is derived from an EMBL/GenBank/DDBJ whole genome shotgun (WGS) entry which is preliminary data.</text>
</comment>
<dbReference type="AlphaFoldDB" id="A0AAV7UVG3"/>
<dbReference type="InterPro" id="IPR018061">
    <property type="entry name" value="Retropepsins"/>
</dbReference>
<dbReference type="Gene3D" id="3.10.10.10">
    <property type="entry name" value="HIV Type 1 Reverse Transcriptase, subunit A, domain 1"/>
    <property type="match status" value="1"/>
</dbReference>
<protein>
    <recommendedName>
        <fullName evidence="2">ribonuclease H</fullName>
        <ecNumber evidence="2">3.1.26.4</ecNumber>
    </recommendedName>
</protein>
<dbReference type="GO" id="GO:0004523">
    <property type="term" value="F:RNA-DNA hybrid ribonuclease activity"/>
    <property type="evidence" value="ECO:0007669"/>
    <property type="project" value="UniProtKB-EC"/>
</dbReference>
<dbReference type="Proteomes" id="UP001066276">
    <property type="component" value="Chromosome 2_2"/>
</dbReference>
<dbReference type="Pfam" id="PF00077">
    <property type="entry name" value="RVP"/>
    <property type="match status" value="1"/>
</dbReference>
<feature type="domain" description="Peptidase A2" evidence="5">
    <location>
        <begin position="79"/>
        <end position="153"/>
    </location>
</feature>
<keyword evidence="3" id="KW-0378">Hydrolase</keyword>
<feature type="region of interest" description="Disordered" evidence="4">
    <location>
        <begin position="172"/>
        <end position="191"/>
    </location>
</feature>
<dbReference type="GO" id="GO:0004190">
    <property type="term" value="F:aspartic-type endopeptidase activity"/>
    <property type="evidence" value="ECO:0007669"/>
    <property type="project" value="InterPro"/>
</dbReference>
<dbReference type="PANTHER" id="PTHR33064">
    <property type="entry name" value="POL PROTEIN"/>
    <property type="match status" value="1"/>
</dbReference>
<dbReference type="InterPro" id="IPR051320">
    <property type="entry name" value="Viral_Replic_Matur_Polypro"/>
</dbReference>
<keyword evidence="8" id="KW-1185">Reference proteome</keyword>
<dbReference type="PROSITE" id="PS00141">
    <property type="entry name" value="ASP_PROTEASE"/>
    <property type="match status" value="1"/>
</dbReference>
<evidence type="ECO:0000256" key="4">
    <source>
        <dbReference type="SAM" id="MobiDB-lite"/>
    </source>
</evidence>
<gene>
    <name evidence="7" type="ORF">NDU88_001874</name>
</gene>
<dbReference type="PROSITE" id="PS50175">
    <property type="entry name" value="ASP_PROT_RETROV"/>
    <property type="match status" value="1"/>
</dbReference>
<dbReference type="InterPro" id="IPR001995">
    <property type="entry name" value="Peptidase_A2_cat"/>
</dbReference>
<dbReference type="EMBL" id="JANPWB010000004">
    <property type="protein sequence ID" value="KAJ1192567.1"/>
    <property type="molecule type" value="Genomic_DNA"/>
</dbReference>
<dbReference type="SUPFAM" id="SSF56672">
    <property type="entry name" value="DNA/RNA polymerases"/>
    <property type="match status" value="1"/>
</dbReference>
<accession>A0AAV7UVG3</accession>
<dbReference type="EC" id="3.1.26.4" evidence="2"/>
<evidence type="ECO:0000256" key="2">
    <source>
        <dbReference type="ARBA" id="ARBA00012180"/>
    </source>
</evidence>
<dbReference type="InterPro" id="IPR043502">
    <property type="entry name" value="DNA/RNA_pol_sf"/>
</dbReference>
<evidence type="ECO:0000313" key="8">
    <source>
        <dbReference type="Proteomes" id="UP001066276"/>
    </source>
</evidence>
<dbReference type="InterPro" id="IPR000477">
    <property type="entry name" value="RT_dom"/>
</dbReference>
<organism evidence="7 8">
    <name type="scientific">Pleurodeles waltl</name>
    <name type="common">Iberian ribbed newt</name>
    <dbReference type="NCBI Taxonomy" id="8319"/>
    <lineage>
        <taxon>Eukaryota</taxon>
        <taxon>Metazoa</taxon>
        <taxon>Chordata</taxon>
        <taxon>Craniata</taxon>
        <taxon>Vertebrata</taxon>
        <taxon>Euteleostomi</taxon>
        <taxon>Amphibia</taxon>
        <taxon>Batrachia</taxon>
        <taxon>Caudata</taxon>
        <taxon>Salamandroidea</taxon>
        <taxon>Salamandridae</taxon>
        <taxon>Pleurodelinae</taxon>
        <taxon>Pleurodeles</taxon>
    </lineage>
</organism>